<evidence type="ECO:0000313" key="2">
    <source>
        <dbReference type="Proteomes" id="UP000501534"/>
    </source>
</evidence>
<dbReference type="Proteomes" id="UP000501534">
    <property type="component" value="Chromosome"/>
</dbReference>
<organism evidence="1 2">
    <name type="scientific">Usitatibacter rugosus</name>
    <dbReference type="NCBI Taxonomy" id="2732067"/>
    <lineage>
        <taxon>Bacteria</taxon>
        <taxon>Pseudomonadati</taxon>
        <taxon>Pseudomonadota</taxon>
        <taxon>Betaproteobacteria</taxon>
        <taxon>Nitrosomonadales</taxon>
        <taxon>Usitatibacteraceae</taxon>
        <taxon>Usitatibacter</taxon>
    </lineage>
</organism>
<dbReference type="AlphaFoldDB" id="A0A6M4GU50"/>
<sequence length="93" mass="10231">MALFRSVGNPVIIAAGATHYWHYWFGRGSDVGVTMVTPNLLDSQINVELVTEDPGVVAVQDVGENPPAIHYTVRVRNLGNYLMMYNLNVGTLL</sequence>
<evidence type="ECO:0000313" key="1">
    <source>
        <dbReference type="EMBL" id="QJR10014.1"/>
    </source>
</evidence>
<dbReference type="RefSeq" id="WP_171090204.1">
    <property type="nucleotide sequence ID" value="NZ_CP053069.1"/>
</dbReference>
<dbReference type="EMBL" id="CP053069">
    <property type="protein sequence ID" value="QJR10014.1"/>
    <property type="molecule type" value="Genomic_DNA"/>
</dbReference>
<protein>
    <submittedName>
        <fullName evidence="1">Uncharacterized protein</fullName>
    </submittedName>
</protein>
<dbReference type="KEGG" id="uru:DSM104443_01065"/>
<accession>A0A6M4GU50</accession>
<gene>
    <name evidence="1" type="ORF">DSM104443_01065</name>
</gene>
<reference evidence="1 2" key="1">
    <citation type="submission" date="2020-04" db="EMBL/GenBank/DDBJ databases">
        <title>Usitatibacter rugosus gen. nov., sp. nov. and Usitatibacter palustris sp. nov., novel members of Usitatibacteraceae fam. nov. within the order Nitrosomonadales isolated from soil.</title>
        <authorList>
            <person name="Huber K.J."/>
            <person name="Neumann-Schaal M."/>
            <person name="Geppert A."/>
            <person name="Luckner M."/>
            <person name="Wanner G."/>
            <person name="Overmann J."/>
        </authorList>
    </citation>
    <scope>NUCLEOTIDE SEQUENCE [LARGE SCALE GENOMIC DNA]</scope>
    <source>
        <strain evidence="1 2">0125_3</strain>
    </source>
</reference>
<name>A0A6M4GU50_9PROT</name>
<keyword evidence="2" id="KW-1185">Reference proteome</keyword>
<proteinExistence type="predicted"/>